<feature type="transmembrane region" description="Helical" evidence="1">
    <location>
        <begin position="269"/>
        <end position="291"/>
    </location>
</feature>
<keyword evidence="3" id="KW-1185">Reference proteome</keyword>
<keyword evidence="1" id="KW-0812">Transmembrane</keyword>
<dbReference type="Proteomes" id="UP000664701">
    <property type="component" value="Chromosome"/>
</dbReference>
<proteinExistence type="predicted"/>
<dbReference type="EMBL" id="CP147251">
    <property type="protein sequence ID" value="WYJ77337.1"/>
    <property type="molecule type" value="Genomic_DNA"/>
</dbReference>
<keyword evidence="1" id="KW-0472">Membrane</keyword>
<dbReference type="RefSeq" id="WP_207940520.1">
    <property type="nucleotide sequence ID" value="NZ_CP147251.1"/>
</dbReference>
<feature type="transmembrane region" description="Helical" evidence="1">
    <location>
        <begin position="97"/>
        <end position="118"/>
    </location>
</feature>
<feature type="transmembrane region" description="Helical" evidence="1">
    <location>
        <begin position="337"/>
        <end position="356"/>
    </location>
</feature>
<name>A0ABZ2SPA0_9ENTE</name>
<evidence type="ECO:0000313" key="2">
    <source>
        <dbReference type="EMBL" id="WYJ77337.1"/>
    </source>
</evidence>
<evidence type="ECO:0000313" key="3">
    <source>
        <dbReference type="Proteomes" id="UP000664701"/>
    </source>
</evidence>
<sequence length="565" mass="64971">MKKVIHTHGLAILVIFLVSLILILPQLITKGMVLGSDAVFHYNRFYDAAMQMKEGNFQHFISMYGFQQSGRIVNALYGPLIAYIQGLLVLISPSWFGYQVVSRFMIFVLSGISMYTFLNKAHIRSSLSCAGAIFYLTTFSIQYWTMRQGFSSWGAAILPLCLVPIVDMAEKKEFNWLELGILTALMFQTHVFTSLILILIYLPFFCYAFIKNPKKSQLLKKLACSIGLFFLLTLAIWVSFYMIYSTNTIADPFINQHMDRSAITSNGRYWLTTPIFLVVLLFGQLLTSVLLWKKYPPFIRLCSGTMLFFLILSTNIVPWNQLQGKELLIVDLIQFPFRFFVPVTIFLLLLACYTFQCYGKKNLFSMAILTAILAFSLGQVMLKTQEPMNEWNTEKRMVQTGRKHLFIQTTDKKELKKAVHSSDFTTLLTLVEKSTPDYLPIYQQNHKNNYRQYEQHILAINHQFKKYVKNHKLYVEWNANQAAKVKVPIVKYARTELTLNGKKLTDKDIVLTKIGSITVKQQVGKNSLSITFRGSQQIIFPIALSMFSWIIALYILFKTKIGGKS</sequence>
<evidence type="ECO:0000256" key="1">
    <source>
        <dbReference type="SAM" id="Phobius"/>
    </source>
</evidence>
<feature type="transmembrane region" description="Helical" evidence="1">
    <location>
        <begin position="298"/>
        <end position="317"/>
    </location>
</feature>
<organism evidence="2 3">
    <name type="scientific">Candidatus Enterococcus lowellii</name>
    <dbReference type="NCBI Taxonomy" id="2230877"/>
    <lineage>
        <taxon>Bacteria</taxon>
        <taxon>Bacillati</taxon>
        <taxon>Bacillota</taxon>
        <taxon>Bacilli</taxon>
        <taxon>Lactobacillales</taxon>
        <taxon>Enterococcaceae</taxon>
        <taxon>Enterococcus</taxon>
    </lineage>
</organism>
<gene>
    <name evidence="2" type="ORF">DOK78_001975</name>
</gene>
<accession>A0ABZ2SPA0</accession>
<feature type="transmembrane region" description="Helical" evidence="1">
    <location>
        <begin position="222"/>
        <end position="244"/>
    </location>
</feature>
<evidence type="ECO:0008006" key="4">
    <source>
        <dbReference type="Google" id="ProtNLM"/>
    </source>
</evidence>
<feature type="transmembrane region" description="Helical" evidence="1">
    <location>
        <begin position="6"/>
        <end position="24"/>
    </location>
</feature>
<feature type="transmembrane region" description="Helical" evidence="1">
    <location>
        <begin position="72"/>
        <end position="91"/>
    </location>
</feature>
<reference evidence="2 3" key="1">
    <citation type="submission" date="2024-03" db="EMBL/GenBank/DDBJ databases">
        <title>The Genome Sequence of Enterococcus sp. DIV2402.</title>
        <authorList>
            <consortium name="The Broad Institute Genomics Platform"/>
            <consortium name="The Broad Institute Microbial Omics Core"/>
            <consortium name="The Broad Institute Genomic Center for Infectious Diseases"/>
            <person name="Earl A."/>
            <person name="Manson A."/>
            <person name="Gilmore M."/>
            <person name="Schwartman J."/>
            <person name="Shea T."/>
            <person name="Abouelleil A."/>
            <person name="Cao P."/>
            <person name="Chapman S."/>
            <person name="Cusick C."/>
            <person name="Young S."/>
            <person name="Neafsey D."/>
            <person name="Nusbaum C."/>
            <person name="Birren B."/>
        </authorList>
    </citation>
    <scope>NUCLEOTIDE SEQUENCE [LARGE SCALE GENOMIC DNA]</scope>
    <source>
        <strain evidence="2 3">DIV2402</strain>
    </source>
</reference>
<keyword evidence="1" id="KW-1133">Transmembrane helix</keyword>
<feature type="transmembrane region" description="Helical" evidence="1">
    <location>
        <begin position="363"/>
        <end position="382"/>
    </location>
</feature>
<protein>
    <recommendedName>
        <fullName evidence="4">Membrane protein 6-pyruvoyl-tetrahydropterin synthase-related domain-containing protein</fullName>
    </recommendedName>
</protein>
<feature type="transmembrane region" description="Helical" evidence="1">
    <location>
        <begin position="189"/>
        <end position="210"/>
    </location>
</feature>
<feature type="transmembrane region" description="Helical" evidence="1">
    <location>
        <begin position="150"/>
        <end position="169"/>
    </location>
</feature>
<feature type="transmembrane region" description="Helical" evidence="1">
    <location>
        <begin position="538"/>
        <end position="557"/>
    </location>
</feature>